<dbReference type="RefSeq" id="WP_380967081.1">
    <property type="nucleotide sequence ID" value="NZ_JBHTCO010000018.1"/>
</dbReference>
<protein>
    <submittedName>
        <fullName evidence="2">Uncharacterized protein</fullName>
    </submittedName>
</protein>
<feature type="transmembrane region" description="Helical" evidence="1">
    <location>
        <begin position="119"/>
        <end position="140"/>
    </location>
</feature>
<reference evidence="3" key="1">
    <citation type="journal article" date="2019" name="Int. J. Syst. Evol. Microbiol.">
        <title>The Global Catalogue of Microorganisms (GCM) 10K type strain sequencing project: providing services to taxonomists for standard genome sequencing and annotation.</title>
        <authorList>
            <consortium name="The Broad Institute Genomics Platform"/>
            <consortium name="The Broad Institute Genome Sequencing Center for Infectious Disease"/>
            <person name="Wu L."/>
            <person name="Ma J."/>
        </authorList>
    </citation>
    <scope>NUCLEOTIDE SEQUENCE [LARGE SCALE GENOMIC DNA]</scope>
    <source>
        <strain evidence="3">CGMCC 1.16305</strain>
    </source>
</reference>
<keyword evidence="1" id="KW-0812">Transmembrane</keyword>
<organism evidence="2 3">
    <name type="scientific">Scopulibacillus cellulosilyticus</name>
    <dbReference type="NCBI Taxonomy" id="2665665"/>
    <lineage>
        <taxon>Bacteria</taxon>
        <taxon>Bacillati</taxon>
        <taxon>Bacillota</taxon>
        <taxon>Bacilli</taxon>
        <taxon>Bacillales</taxon>
        <taxon>Sporolactobacillaceae</taxon>
        <taxon>Scopulibacillus</taxon>
    </lineage>
</organism>
<name>A0ABW2Q3R0_9BACL</name>
<dbReference type="EMBL" id="JBHTCO010000018">
    <property type="protein sequence ID" value="MFC7394081.1"/>
    <property type="molecule type" value="Genomic_DNA"/>
</dbReference>
<evidence type="ECO:0000256" key="1">
    <source>
        <dbReference type="SAM" id="Phobius"/>
    </source>
</evidence>
<evidence type="ECO:0000313" key="2">
    <source>
        <dbReference type="EMBL" id="MFC7394081.1"/>
    </source>
</evidence>
<proteinExistence type="predicted"/>
<comment type="caution">
    <text evidence="2">The sequence shown here is derived from an EMBL/GenBank/DDBJ whole genome shotgun (WGS) entry which is preliminary data.</text>
</comment>
<keyword evidence="1" id="KW-0472">Membrane</keyword>
<dbReference type="Proteomes" id="UP001596505">
    <property type="component" value="Unassembled WGS sequence"/>
</dbReference>
<keyword evidence="3" id="KW-1185">Reference proteome</keyword>
<sequence>MTKHTTRELILNPTYREMADYYNTVVKLARVRTSKDKASVEGSVNIISTWNIAALRNTHCFSIDDLNEEVWMKLAEFNKRPFTGKKGCRLLAFEEEDKFALSPFPTTPYKMSDEKQRKYVLTITSLLKACFILFDMNISIDK</sequence>
<dbReference type="PANTHER" id="PTHR35004">
    <property type="entry name" value="TRANSPOSASE RV3428C-RELATED"/>
    <property type="match status" value="1"/>
</dbReference>
<accession>A0ABW2Q3R0</accession>
<dbReference type="PANTHER" id="PTHR35004:SF8">
    <property type="entry name" value="TRANSPOSASE RV3428C-RELATED"/>
    <property type="match status" value="1"/>
</dbReference>
<evidence type="ECO:0000313" key="3">
    <source>
        <dbReference type="Proteomes" id="UP001596505"/>
    </source>
</evidence>
<keyword evidence="1" id="KW-1133">Transmembrane helix</keyword>
<gene>
    <name evidence="2" type="ORF">ACFQRG_14075</name>
</gene>